<sequence>MSSIAQRRARVARVRRVQHLQAVGNAAEAEGRLVQLETSDQRLAGLRNSLVSESQTNGATLGSLGELSARLDDARVGLGRQLVSAKQAVDLRLAERLTANIAREGAERLQDRAVAEMHKMIEQRMAASFRPGLVKGGPRG</sequence>
<dbReference type="Proteomes" id="UP000727456">
    <property type="component" value="Unassembled WGS sequence"/>
</dbReference>
<evidence type="ECO:0000313" key="2">
    <source>
        <dbReference type="Proteomes" id="UP000727456"/>
    </source>
</evidence>
<dbReference type="EMBL" id="JAAOZC010000013">
    <property type="protein sequence ID" value="NIJ09580.1"/>
    <property type="molecule type" value="Genomic_DNA"/>
</dbReference>
<organism evidence="1 2">
    <name type="scientific">Sphingomonas vulcanisoli</name>
    <dbReference type="NCBI Taxonomy" id="1658060"/>
    <lineage>
        <taxon>Bacteria</taxon>
        <taxon>Pseudomonadati</taxon>
        <taxon>Pseudomonadota</taxon>
        <taxon>Alphaproteobacteria</taxon>
        <taxon>Sphingomonadales</taxon>
        <taxon>Sphingomonadaceae</taxon>
        <taxon>Sphingomonas</taxon>
    </lineage>
</organism>
<evidence type="ECO:0000313" key="1">
    <source>
        <dbReference type="EMBL" id="NIJ09580.1"/>
    </source>
</evidence>
<name>A0ABX0U0Q3_9SPHN</name>
<dbReference type="RefSeq" id="WP_167075338.1">
    <property type="nucleotide sequence ID" value="NZ_JAAOZC010000013.1"/>
</dbReference>
<protein>
    <recommendedName>
        <fullName evidence="3">Flagellar FliJ protein</fullName>
    </recommendedName>
</protein>
<proteinExistence type="predicted"/>
<evidence type="ECO:0008006" key="3">
    <source>
        <dbReference type="Google" id="ProtNLM"/>
    </source>
</evidence>
<gene>
    <name evidence="1" type="ORF">FHS31_003217</name>
</gene>
<keyword evidence="2" id="KW-1185">Reference proteome</keyword>
<comment type="caution">
    <text evidence="1">The sequence shown here is derived from an EMBL/GenBank/DDBJ whole genome shotgun (WGS) entry which is preliminary data.</text>
</comment>
<accession>A0ABX0U0Q3</accession>
<reference evidence="1 2" key="1">
    <citation type="submission" date="2020-03" db="EMBL/GenBank/DDBJ databases">
        <title>Genomic Encyclopedia of Type Strains, Phase III (KMG-III): the genomes of soil and plant-associated and newly described type strains.</title>
        <authorList>
            <person name="Whitman W."/>
        </authorList>
    </citation>
    <scope>NUCLEOTIDE SEQUENCE [LARGE SCALE GENOMIC DNA]</scope>
    <source>
        <strain evidence="1 2">CECT 8804</strain>
    </source>
</reference>